<comment type="caution">
    <text evidence="1">The sequence shown here is derived from an EMBL/GenBank/DDBJ whole genome shotgun (WGS) entry which is preliminary data.</text>
</comment>
<dbReference type="Proteomes" id="UP000800235">
    <property type="component" value="Unassembled WGS sequence"/>
</dbReference>
<dbReference type="SUPFAM" id="SSF56399">
    <property type="entry name" value="ADP-ribosylation"/>
    <property type="match status" value="1"/>
</dbReference>
<dbReference type="AlphaFoldDB" id="A0A9P4U200"/>
<organism evidence="1 2">
    <name type="scientific">Tothia fuscella</name>
    <dbReference type="NCBI Taxonomy" id="1048955"/>
    <lineage>
        <taxon>Eukaryota</taxon>
        <taxon>Fungi</taxon>
        <taxon>Dikarya</taxon>
        <taxon>Ascomycota</taxon>
        <taxon>Pezizomycotina</taxon>
        <taxon>Dothideomycetes</taxon>
        <taxon>Pleosporomycetidae</taxon>
        <taxon>Venturiales</taxon>
        <taxon>Cylindrosympodiaceae</taxon>
        <taxon>Tothia</taxon>
    </lineage>
</organism>
<evidence type="ECO:0000313" key="2">
    <source>
        <dbReference type="Proteomes" id="UP000800235"/>
    </source>
</evidence>
<dbReference type="PANTHER" id="PTHR34129">
    <property type="entry name" value="BLR1139 PROTEIN"/>
    <property type="match status" value="1"/>
</dbReference>
<reference evidence="1" key="1">
    <citation type="journal article" date="2020" name="Stud. Mycol.">
        <title>101 Dothideomycetes genomes: a test case for predicting lifestyles and emergence of pathogens.</title>
        <authorList>
            <person name="Haridas S."/>
            <person name="Albert R."/>
            <person name="Binder M."/>
            <person name="Bloem J."/>
            <person name="Labutti K."/>
            <person name="Salamov A."/>
            <person name="Andreopoulos B."/>
            <person name="Baker S."/>
            <person name="Barry K."/>
            <person name="Bills G."/>
            <person name="Bluhm B."/>
            <person name="Cannon C."/>
            <person name="Castanera R."/>
            <person name="Culley D."/>
            <person name="Daum C."/>
            <person name="Ezra D."/>
            <person name="Gonzalez J."/>
            <person name="Henrissat B."/>
            <person name="Kuo A."/>
            <person name="Liang C."/>
            <person name="Lipzen A."/>
            <person name="Lutzoni F."/>
            <person name="Magnuson J."/>
            <person name="Mondo S."/>
            <person name="Nolan M."/>
            <person name="Ohm R."/>
            <person name="Pangilinan J."/>
            <person name="Park H.-J."/>
            <person name="Ramirez L."/>
            <person name="Alfaro M."/>
            <person name="Sun H."/>
            <person name="Tritt A."/>
            <person name="Yoshinaga Y."/>
            <person name="Zwiers L.-H."/>
            <person name="Turgeon B."/>
            <person name="Goodwin S."/>
            <person name="Spatafora J."/>
            <person name="Crous P."/>
            <person name="Grigoriev I."/>
        </authorList>
    </citation>
    <scope>NUCLEOTIDE SEQUENCE</scope>
    <source>
        <strain evidence="1">CBS 130266</strain>
    </source>
</reference>
<accession>A0A9P4U200</accession>
<name>A0A9P4U200_9PEZI</name>
<protein>
    <recommendedName>
        <fullName evidence="3">DUF952 domain-containing protein</fullName>
    </recommendedName>
</protein>
<sequence length="123" mass="13849">MSAPDPLPKYIYKILPSDPSPLTFLPLSDLDEGDGFIHLSTSSQVPSTADRFFVSATELWLLKIPYDKVENRIKWEGNSKAVFPHIYDDDLSKALGEEETESVIKCERKEGEQWSGALAKVFD</sequence>
<evidence type="ECO:0008006" key="3">
    <source>
        <dbReference type="Google" id="ProtNLM"/>
    </source>
</evidence>
<dbReference type="EMBL" id="MU007017">
    <property type="protein sequence ID" value="KAF2434345.1"/>
    <property type="molecule type" value="Genomic_DNA"/>
</dbReference>
<dbReference type="OrthoDB" id="3335358at2759"/>
<dbReference type="Pfam" id="PF06108">
    <property type="entry name" value="DUF952"/>
    <property type="match status" value="1"/>
</dbReference>
<dbReference type="PANTHER" id="PTHR34129:SF1">
    <property type="entry name" value="DUF952 DOMAIN-CONTAINING PROTEIN"/>
    <property type="match status" value="1"/>
</dbReference>
<gene>
    <name evidence="1" type="ORF">EJ08DRAFT_731016</name>
</gene>
<dbReference type="Gene3D" id="3.20.170.20">
    <property type="entry name" value="Protein of unknown function DUF952"/>
    <property type="match status" value="1"/>
</dbReference>
<keyword evidence="2" id="KW-1185">Reference proteome</keyword>
<proteinExistence type="predicted"/>
<dbReference type="InterPro" id="IPR009297">
    <property type="entry name" value="DUF952"/>
</dbReference>
<evidence type="ECO:0000313" key="1">
    <source>
        <dbReference type="EMBL" id="KAF2434345.1"/>
    </source>
</evidence>